<organism evidence="8 9">
    <name type="scientific">Neolecta irregularis (strain DAH-3)</name>
    <dbReference type="NCBI Taxonomy" id="1198029"/>
    <lineage>
        <taxon>Eukaryota</taxon>
        <taxon>Fungi</taxon>
        <taxon>Dikarya</taxon>
        <taxon>Ascomycota</taxon>
        <taxon>Taphrinomycotina</taxon>
        <taxon>Neolectales</taxon>
        <taxon>Neolectaceae</taxon>
        <taxon>Neolecta</taxon>
    </lineage>
</organism>
<evidence type="ECO:0000256" key="6">
    <source>
        <dbReference type="ARBA" id="ARBA00023136"/>
    </source>
</evidence>
<feature type="transmembrane region" description="Helical" evidence="7">
    <location>
        <begin position="278"/>
        <end position="296"/>
    </location>
</feature>
<dbReference type="InterPro" id="IPR045891">
    <property type="entry name" value="ZIP9"/>
</dbReference>
<dbReference type="GO" id="GO:0046873">
    <property type="term" value="F:metal ion transmembrane transporter activity"/>
    <property type="evidence" value="ECO:0007669"/>
    <property type="project" value="InterPro"/>
</dbReference>
<evidence type="ECO:0000256" key="1">
    <source>
        <dbReference type="ARBA" id="ARBA00004127"/>
    </source>
</evidence>
<evidence type="ECO:0000256" key="5">
    <source>
        <dbReference type="ARBA" id="ARBA00023034"/>
    </source>
</evidence>
<evidence type="ECO:0000256" key="4">
    <source>
        <dbReference type="ARBA" id="ARBA00022989"/>
    </source>
</evidence>
<reference evidence="8 9" key="1">
    <citation type="submission" date="2016-04" db="EMBL/GenBank/DDBJ databases">
        <title>Evolutionary innovation and constraint leading to complex multicellularity in the Ascomycota.</title>
        <authorList>
            <person name="Cisse O."/>
            <person name="Nguyen A."/>
            <person name="Hewitt D.A."/>
            <person name="Jedd G."/>
            <person name="Stajich J.E."/>
        </authorList>
    </citation>
    <scope>NUCLEOTIDE SEQUENCE [LARGE SCALE GENOMIC DNA]</scope>
    <source>
        <strain evidence="8 9">DAH-3</strain>
    </source>
</reference>
<evidence type="ECO:0000313" key="9">
    <source>
        <dbReference type="Proteomes" id="UP000186594"/>
    </source>
</evidence>
<gene>
    <name evidence="8" type="ORF">NEOLI_000397</name>
</gene>
<dbReference type="PANTHER" id="PTHR16133:SF0">
    <property type="entry name" value="ZINC_IRON REGULATED TRANSPORTER-RELATED PROTEIN 102B, ISOFORM E"/>
    <property type="match status" value="1"/>
</dbReference>
<feature type="transmembrane region" description="Helical" evidence="7">
    <location>
        <begin position="167"/>
        <end position="190"/>
    </location>
</feature>
<proteinExistence type="predicted"/>
<sequence>MGILVGSSLAVIIPEGIDTLYSTTETSLDEQSYSFAFETREKDSVSKSFHPNNSLEKHPKSNGLNSLPHNYIGISLMSGFILMFLIDQLSGSHSHSTYTKVGDPTELSTVERSSPITYANIHSPLRSDDPLDRSSSTSIALILHSTTDGIALGASTASSSAKPSLQALVFLAIMLHKAPTAFGLSTVLIRDGISGRKVTQQIALFSLGAPLGALLTWSLIMLLGRGVNLSGEDIKFWTGILLLFSGGTFLYAATHLLSEHSRQNSGRSHGFTKTELGLTVFGMTIPLVLTTLLGHGD</sequence>
<evidence type="ECO:0000256" key="3">
    <source>
        <dbReference type="ARBA" id="ARBA00022692"/>
    </source>
</evidence>
<keyword evidence="6 7" id="KW-0472">Membrane</keyword>
<dbReference type="EMBL" id="LXFE01000206">
    <property type="protein sequence ID" value="OLL26319.1"/>
    <property type="molecule type" value="Genomic_DNA"/>
</dbReference>
<dbReference type="OrthoDB" id="5334845at2759"/>
<comment type="caution">
    <text evidence="8">The sequence shown here is derived from an EMBL/GenBank/DDBJ whole genome shotgun (WGS) entry which is preliminary data.</text>
</comment>
<dbReference type="Pfam" id="PF02535">
    <property type="entry name" value="Zip"/>
    <property type="match status" value="1"/>
</dbReference>
<keyword evidence="9" id="KW-1185">Reference proteome</keyword>
<evidence type="ECO:0000313" key="8">
    <source>
        <dbReference type="EMBL" id="OLL26319.1"/>
    </source>
</evidence>
<feature type="transmembrane region" description="Helical" evidence="7">
    <location>
        <begin position="236"/>
        <end position="257"/>
    </location>
</feature>
<accession>A0A1U7LUL6</accession>
<feature type="transmembrane region" description="Helical" evidence="7">
    <location>
        <begin position="202"/>
        <end position="224"/>
    </location>
</feature>
<dbReference type="PANTHER" id="PTHR16133">
    <property type="entry name" value="SOLUTE CARRIER FAMILY 39 ZINC TRANSPORTER , MEMBER 9-RELATED"/>
    <property type="match status" value="1"/>
</dbReference>
<evidence type="ECO:0000256" key="7">
    <source>
        <dbReference type="SAM" id="Phobius"/>
    </source>
</evidence>
<protein>
    <submittedName>
        <fullName evidence="8">Zinc transporter ZIP9-B</fullName>
    </submittedName>
</protein>
<dbReference type="OMA" id="DDFPSIC"/>
<dbReference type="AlphaFoldDB" id="A0A1U7LUL6"/>
<dbReference type="GO" id="GO:0006829">
    <property type="term" value="P:zinc ion transport"/>
    <property type="evidence" value="ECO:0007669"/>
    <property type="project" value="InterPro"/>
</dbReference>
<feature type="transmembrane region" description="Helical" evidence="7">
    <location>
        <begin position="67"/>
        <end position="86"/>
    </location>
</feature>
<name>A0A1U7LUL6_NEOID</name>
<dbReference type="Proteomes" id="UP000186594">
    <property type="component" value="Unassembled WGS sequence"/>
</dbReference>
<keyword evidence="5" id="KW-0333">Golgi apparatus</keyword>
<dbReference type="InterPro" id="IPR003689">
    <property type="entry name" value="ZIP"/>
</dbReference>
<dbReference type="STRING" id="1198029.A0A1U7LUL6"/>
<keyword evidence="4 7" id="KW-1133">Transmembrane helix</keyword>
<comment type="subcellular location">
    <subcellularLocation>
        <location evidence="1">Endomembrane system</location>
        <topology evidence="1">Multi-pass membrane protein</topology>
    </subcellularLocation>
    <subcellularLocation>
        <location evidence="2">Golgi apparatus membrane</location>
    </subcellularLocation>
</comment>
<evidence type="ECO:0000256" key="2">
    <source>
        <dbReference type="ARBA" id="ARBA00004394"/>
    </source>
</evidence>
<dbReference type="GO" id="GO:0000139">
    <property type="term" value="C:Golgi membrane"/>
    <property type="evidence" value="ECO:0007669"/>
    <property type="project" value="UniProtKB-SubCell"/>
</dbReference>
<keyword evidence="3 7" id="KW-0812">Transmembrane</keyword>